<evidence type="ECO:0000313" key="1">
    <source>
        <dbReference type="EMBL" id="USP82258.1"/>
    </source>
</evidence>
<dbReference type="AlphaFoldDB" id="A0A9Q8ZKB7"/>
<accession>A0A9Q8ZKB7</accession>
<evidence type="ECO:0000313" key="2">
    <source>
        <dbReference type="Proteomes" id="UP001056012"/>
    </source>
</evidence>
<reference evidence="1" key="1">
    <citation type="submission" date="2021-12" db="EMBL/GenBank/DDBJ databases">
        <title>Curvularia clavata genome.</title>
        <authorList>
            <person name="Cao Y."/>
        </authorList>
    </citation>
    <scope>NUCLEOTIDE SEQUENCE</scope>
    <source>
        <strain evidence="1">Yc1106</strain>
    </source>
</reference>
<organism evidence="1 2">
    <name type="scientific">Curvularia clavata</name>
    <dbReference type="NCBI Taxonomy" id="95742"/>
    <lineage>
        <taxon>Eukaryota</taxon>
        <taxon>Fungi</taxon>
        <taxon>Dikarya</taxon>
        <taxon>Ascomycota</taxon>
        <taxon>Pezizomycotina</taxon>
        <taxon>Dothideomycetes</taxon>
        <taxon>Pleosporomycetidae</taxon>
        <taxon>Pleosporales</taxon>
        <taxon>Pleosporineae</taxon>
        <taxon>Pleosporaceae</taxon>
        <taxon>Curvularia</taxon>
    </lineage>
</organism>
<name>A0A9Q8ZKB7_CURCL</name>
<proteinExistence type="predicted"/>
<sequence length="244" mass="27947">MGAQPRLSQQRLLGKKLDSTLFLVVNRIYRILWIQDHRRRPEPLKIPVEFFTTRLLRRVRESIREYALEDPPNLDIDWECRVFRPIIATLDLTGIMDVCETDAEYILLLSTTLALGFELLLLAGNSKAARLRTFLARAFEEFFVEPDICVAVENVLEVEQGRLAKAFVNVQVVRAIQHARGLLPDNELCTAAWKKQLTSQKPECILDGALCKDGKGCMSRSLTSRRRMSSVEKRGLTKMHYSKS</sequence>
<dbReference type="EMBL" id="CP089281">
    <property type="protein sequence ID" value="USP82258.1"/>
    <property type="molecule type" value="Genomic_DNA"/>
</dbReference>
<dbReference type="Proteomes" id="UP001056012">
    <property type="component" value="Chromosome 8"/>
</dbReference>
<keyword evidence="2" id="KW-1185">Reference proteome</keyword>
<dbReference type="VEuPathDB" id="FungiDB:yc1106_09532"/>
<dbReference type="OrthoDB" id="3695514at2759"/>
<protein>
    <submittedName>
        <fullName evidence="1">Uncharacterized protein</fullName>
    </submittedName>
</protein>
<gene>
    <name evidence="1" type="ORF">yc1106_09532</name>
</gene>